<proteinExistence type="predicted"/>
<evidence type="ECO:0000313" key="1">
    <source>
        <dbReference type="EMBL" id="KAA6383920.1"/>
    </source>
</evidence>
<comment type="caution">
    <text evidence="1">The sequence shown here is derived from an EMBL/GenBank/DDBJ whole genome shotgun (WGS) entry which is preliminary data.</text>
</comment>
<evidence type="ECO:0000313" key="2">
    <source>
        <dbReference type="Proteomes" id="UP000324800"/>
    </source>
</evidence>
<dbReference type="AlphaFoldDB" id="A0A5J4VN18"/>
<dbReference type="Proteomes" id="UP000324800">
    <property type="component" value="Unassembled WGS sequence"/>
</dbReference>
<name>A0A5J4VN18_9EUKA</name>
<reference evidence="1 2" key="1">
    <citation type="submission" date="2019-03" db="EMBL/GenBank/DDBJ databases">
        <title>Single cell metagenomics reveals metabolic interactions within the superorganism composed of flagellate Streblomastix strix and complex community of Bacteroidetes bacteria on its surface.</title>
        <authorList>
            <person name="Treitli S.C."/>
            <person name="Kolisko M."/>
            <person name="Husnik F."/>
            <person name="Keeling P."/>
            <person name="Hampl V."/>
        </authorList>
    </citation>
    <scope>NUCLEOTIDE SEQUENCE [LARGE SCALE GENOMIC DNA]</scope>
    <source>
        <strain evidence="1">ST1C</strain>
    </source>
</reference>
<organism evidence="1 2">
    <name type="scientific">Streblomastix strix</name>
    <dbReference type="NCBI Taxonomy" id="222440"/>
    <lineage>
        <taxon>Eukaryota</taxon>
        <taxon>Metamonada</taxon>
        <taxon>Preaxostyla</taxon>
        <taxon>Oxymonadida</taxon>
        <taxon>Streblomastigidae</taxon>
        <taxon>Streblomastix</taxon>
    </lineage>
</organism>
<protein>
    <submittedName>
        <fullName evidence="1">Uncharacterized protein</fullName>
    </submittedName>
</protein>
<accession>A0A5J4VN18</accession>
<dbReference type="EMBL" id="SNRW01006006">
    <property type="protein sequence ID" value="KAA6383920.1"/>
    <property type="molecule type" value="Genomic_DNA"/>
</dbReference>
<sequence length="62" mass="7428">YITEQDKRNVLDRLAKIQDVLDSDEKQDDNSIYMLEKAVSDVIHYLLMSNDYSRKKYYDPPK</sequence>
<feature type="non-terminal residue" evidence="1">
    <location>
        <position position="1"/>
    </location>
</feature>
<gene>
    <name evidence="1" type="ORF">EZS28_020550</name>
</gene>